<dbReference type="GO" id="GO:0005737">
    <property type="term" value="C:cytoplasm"/>
    <property type="evidence" value="ECO:0007669"/>
    <property type="project" value="UniProtKB-SubCell"/>
</dbReference>
<feature type="domain" description="Mur ligase C-terminal" evidence="16">
    <location>
        <begin position="305"/>
        <end position="430"/>
    </location>
</feature>
<evidence type="ECO:0000256" key="10">
    <source>
        <dbReference type="ARBA" id="ARBA00022984"/>
    </source>
</evidence>
<keyword evidence="4 14" id="KW-0963">Cytoplasm</keyword>
<keyword evidence="11 14" id="KW-0131">Cell cycle</keyword>
<dbReference type="Gene3D" id="3.40.50.720">
    <property type="entry name" value="NAD(P)-binding Rossmann-like Domain"/>
    <property type="match status" value="1"/>
</dbReference>
<dbReference type="NCBIfam" id="TIGR01082">
    <property type="entry name" value="murC"/>
    <property type="match status" value="1"/>
</dbReference>
<keyword evidence="8 14" id="KW-0067">ATP-binding</keyword>
<feature type="binding site" evidence="14">
    <location>
        <begin position="107"/>
        <end position="113"/>
    </location>
    <ligand>
        <name>ATP</name>
        <dbReference type="ChEBI" id="CHEBI:30616"/>
    </ligand>
</feature>
<dbReference type="EMBL" id="JASPDQ010000003">
    <property type="protein sequence ID" value="MDK8601235.1"/>
    <property type="molecule type" value="Genomic_DNA"/>
</dbReference>
<dbReference type="Pfam" id="PF08245">
    <property type="entry name" value="Mur_ligase_M"/>
    <property type="match status" value="1"/>
</dbReference>
<dbReference type="InterPro" id="IPR036565">
    <property type="entry name" value="Mur-like_cat_sf"/>
</dbReference>
<keyword evidence="5 14" id="KW-0436">Ligase</keyword>
<dbReference type="Gene3D" id="3.40.1190.10">
    <property type="entry name" value="Mur-like, catalytic domain"/>
    <property type="match status" value="1"/>
</dbReference>
<dbReference type="InterPro" id="IPR005758">
    <property type="entry name" value="UDP-N-AcMur_Ala_ligase_MurC"/>
</dbReference>
<evidence type="ECO:0000256" key="11">
    <source>
        <dbReference type="ARBA" id="ARBA00023306"/>
    </source>
</evidence>
<dbReference type="Pfam" id="PF01225">
    <property type="entry name" value="Mur_ligase"/>
    <property type="match status" value="1"/>
</dbReference>
<evidence type="ECO:0000256" key="14">
    <source>
        <dbReference type="HAMAP-Rule" id="MF_00046"/>
    </source>
</evidence>
<dbReference type="SUPFAM" id="SSF51984">
    <property type="entry name" value="MurCD N-terminal domain"/>
    <property type="match status" value="1"/>
</dbReference>
<evidence type="ECO:0000256" key="7">
    <source>
        <dbReference type="ARBA" id="ARBA00022741"/>
    </source>
</evidence>
<dbReference type="InterPro" id="IPR000713">
    <property type="entry name" value="Mur_ligase_N"/>
</dbReference>
<keyword evidence="12 14" id="KW-0961">Cell wall biogenesis/degradation</keyword>
<evidence type="ECO:0000259" key="16">
    <source>
        <dbReference type="Pfam" id="PF02875"/>
    </source>
</evidence>
<evidence type="ECO:0000256" key="13">
    <source>
        <dbReference type="ARBA" id="ARBA00047833"/>
    </source>
</evidence>
<evidence type="ECO:0000256" key="8">
    <source>
        <dbReference type="ARBA" id="ARBA00022840"/>
    </source>
</evidence>
<dbReference type="Proteomes" id="UP000054404">
    <property type="component" value="Unassembled WGS sequence"/>
</dbReference>
<evidence type="ECO:0000256" key="9">
    <source>
        <dbReference type="ARBA" id="ARBA00022960"/>
    </source>
</evidence>
<accession>A0A0W1KLK3</accession>
<comment type="catalytic activity">
    <reaction evidence="13 14">
        <text>UDP-N-acetyl-alpha-D-muramate + L-alanine + ATP = UDP-N-acetyl-alpha-D-muramoyl-L-alanine + ADP + phosphate + H(+)</text>
        <dbReference type="Rhea" id="RHEA:23372"/>
        <dbReference type="ChEBI" id="CHEBI:15378"/>
        <dbReference type="ChEBI" id="CHEBI:30616"/>
        <dbReference type="ChEBI" id="CHEBI:43474"/>
        <dbReference type="ChEBI" id="CHEBI:57972"/>
        <dbReference type="ChEBI" id="CHEBI:70757"/>
        <dbReference type="ChEBI" id="CHEBI:83898"/>
        <dbReference type="ChEBI" id="CHEBI:456216"/>
        <dbReference type="EC" id="6.3.2.8"/>
    </reaction>
</comment>
<dbReference type="Proteomes" id="UP001225576">
    <property type="component" value="Unassembled WGS sequence"/>
</dbReference>
<evidence type="ECO:0000256" key="12">
    <source>
        <dbReference type="ARBA" id="ARBA00023316"/>
    </source>
</evidence>
<dbReference type="AlphaFoldDB" id="A0A0W1KLK3"/>
<dbReference type="HAMAP" id="MF_00046">
    <property type="entry name" value="MurC"/>
    <property type="match status" value="1"/>
</dbReference>
<evidence type="ECO:0000256" key="6">
    <source>
        <dbReference type="ARBA" id="ARBA00022618"/>
    </source>
</evidence>
<comment type="subcellular location">
    <subcellularLocation>
        <location evidence="1 14">Cytoplasm</location>
    </subcellularLocation>
</comment>
<dbReference type="GO" id="GO:0005524">
    <property type="term" value="F:ATP binding"/>
    <property type="evidence" value="ECO:0007669"/>
    <property type="project" value="UniProtKB-UniRule"/>
</dbReference>
<dbReference type="GO" id="GO:0008360">
    <property type="term" value="P:regulation of cell shape"/>
    <property type="evidence" value="ECO:0007669"/>
    <property type="project" value="UniProtKB-KW"/>
</dbReference>
<dbReference type="SUPFAM" id="SSF53623">
    <property type="entry name" value="MurD-like peptide ligases, catalytic domain"/>
    <property type="match status" value="1"/>
</dbReference>
<evidence type="ECO:0000256" key="2">
    <source>
        <dbReference type="ARBA" id="ARBA00004752"/>
    </source>
</evidence>
<dbReference type="InterPro" id="IPR004101">
    <property type="entry name" value="Mur_ligase_C"/>
</dbReference>
<dbReference type="GO" id="GO:0008763">
    <property type="term" value="F:UDP-N-acetylmuramate-L-alanine ligase activity"/>
    <property type="evidence" value="ECO:0007669"/>
    <property type="project" value="UniProtKB-UniRule"/>
</dbReference>
<proteinExistence type="inferred from homology"/>
<organism evidence="18 20">
    <name type="scientific">Trueperella bernardiae</name>
    <dbReference type="NCBI Taxonomy" id="59561"/>
    <lineage>
        <taxon>Bacteria</taxon>
        <taxon>Bacillati</taxon>
        <taxon>Actinomycetota</taxon>
        <taxon>Actinomycetes</taxon>
        <taxon>Actinomycetales</taxon>
        <taxon>Actinomycetaceae</taxon>
        <taxon>Trueperella</taxon>
    </lineage>
</organism>
<sequence>MMYHLIGAGGAGMSVVGELLLERGEAVTGSDRQDSANLQRLKAAGATVFVGHDAAHVDPAATVVVSTAIKADNPELMVATERGQEIIHRSQALAIAAADKDFVAVAGAHGKTTTSGMLAVALASLGRDPSRAIGGRLAGGASGAHLGTGKMFIAEADESDGSFLNYRPRVALVTNVEPDHLDHYGSKEAFFEAFVEFARRIEFGGLIVCCADSEDALELGERARSEGIRVWTYGRGDGLENHARIEDTGDGARVSFRGKPIDLALSVPGQHNVLNATGALLVGIELGEDPAQMAAALATFHGTGRRFELRGEVASRRVIDDYAHHPTEVRATLETARQQSAAGVRVLFQPHLYSRTQIFATQFAEALALADSVVLTSVYAAREVPEDGAESNVITDQLPGAELVPDRVEAARRIAELSAPGDIIITMGAGDVTELADVVLEAL</sequence>
<evidence type="ECO:0000313" key="19">
    <source>
        <dbReference type="EMBL" id="MDK8601235.1"/>
    </source>
</evidence>
<dbReference type="GO" id="GO:0009252">
    <property type="term" value="P:peptidoglycan biosynthetic process"/>
    <property type="evidence" value="ECO:0007669"/>
    <property type="project" value="UniProtKB-UniRule"/>
</dbReference>
<dbReference type="InterPro" id="IPR050061">
    <property type="entry name" value="MurCDEF_pg_biosynth"/>
</dbReference>
<dbReference type="InterPro" id="IPR036615">
    <property type="entry name" value="Mur_ligase_C_dom_sf"/>
</dbReference>
<keyword evidence="7 14" id="KW-0547">Nucleotide-binding</keyword>
<keyword evidence="6 14" id="KW-0132">Cell division</keyword>
<keyword evidence="9 14" id="KW-0133">Cell shape</keyword>
<evidence type="ECO:0000256" key="4">
    <source>
        <dbReference type="ARBA" id="ARBA00022490"/>
    </source>
</evidence>
<dbReference type="UniPathway" id="UPA00219"/>
<dbReference type="EMBL" id="LNIZ01000001">
    <property type="protein sequence ID" value="KTF04820.1"/>
    <property type="molecule type" value="Genomic_DNA"/>
</dbReference>
<evidence type="ECO:0000256" key="1">
    <source>
        <dbReference type="ARBA" id="ARBA00004496"/>
    </source>
</evidence>
<reference evidence="18 20" key="1">
    <citation type="submission" date="2015-11" db="EMBL/GenBank/DDBJ databases">
        <title>Draft Genome Sequence of the Type Strain Trueperella bernardiae LCDC 89-0504T, Isolated from Blood Culture.</title>
        <authorList>
            <person name="Bernier A.-M."/>
            <person name="Bernard K."/>
        </authorList>
    </citation>
    <scope>NUCLEOTIDE SEQUENCE [LARGE SCALE GENOMIC DNA]</scope>
    <source>
        <strain evidence="18 20">LCDC 89-0504</strain>
    </source>
</reference>
<comment type="similarity">
    <text evidence="14">Belongs to the MurCDEF family.</text>
</comment>
<dbReference type="PATRIC" id="fig|59561.3.peg.120"/>
<protein>
    <recommendedName>
        <fullName evidence="3 14">UDP-N-acetylmuramate--L-alanine ligase</fullName>
        <ecNumber evidence="3 14">6.3.2.8</ecNumber>
    </recommendedName>
    <alternativeName>
        <fullName evidence="14">UDP-N-acetylmuramoyl-L-alanine synthetase</fullName>
    </alternativeName>
</protein>
<dbReference type="PANTHER" id="PTHR43445">
    <property type="entry name" value="UDP-N-ACETYLMURAMATE--L-ALANINE LIGASE-RELATED"/>
    <property type="match status" value="1"/>
</dbReference>
<name>A0A0W1KLK3_9ACTO</name>
<dbReference type="STRING" id="59561.AQZ59_00120"/>
<evidence type="ECO:0000256" key="3">
    <source>
        <dbReference type="ARBA" id="ARBA00012211"/>
    </source>
</evidence>
<dbReference type="Pfam" id="PF02875">
    <property type="entry name" value="Mur_ligase_C"/>
    <property type="match status" value="1"/>
</dbReference>
<dbReference type="SUPFAM" id="SSF53244">
    <property type="entry name" value="MurD-like peptide ligases, peptide-binding domain"/>
    <property type="match status" value="1"/>
</dbReference>
<evidence type="ECO:0000256" key="5">
    <source>
        <dbReference type="ARBA" id="ARBA00022598"/>
    </source>
</evidence>
<evidence type="ECO:0000259" key="17">
    <source>
        <dbReference type="Pfam" id="PF08245"/>
    </source>
</evidence>
<dbReference type="GO" id="GO:0051301">
    <property type="term" value="P:cell division"/>
    <property type="evidence" value="ECO:0007669"/>
    <property type="project" value="UniProtKB-KW"/>
</dbReference>
<dbReference type="PANTHER" id="PTHR43445:SF3">
    <property type="entry name" value="UDP-N-ACETYLMURAMATE--L-ALANINE LIGASE"/>
    <property type="match status" value="1"/>
</dbReference>
<dbReference type="InterPro" id="IPR013221">
    <property type="entry name" value="Mur_ligase_cen"/>
</dbReference>
<dbReference type="GO" id="GO:0071555">
    <property type="term" value="P:cell wall organization"/>
    <property type="evidence" value="ECO:0007669"/>
    <property type="project" value="UniProtKB-KW"/>
</dbReference>
<comment type="caution">
    <text evidence="18">The sequence shown here is derived from an EMBL/GenBank/DDBJ whole genome shotgun (WGS) entry which is preliminary data.</text>
</comment>
<evidence type="ECO:0000313" key="18">
    <source>
        <dbReference type="EMBL" id="KTF04820.1"/>
    </source>
</evidence>
<evidence type="ECO:0000259" key="15">
    <source>
        <dbReference type="Pfam" id="PF01225"/>
    </source>
</evidence>
<dbReference type="EC" id="6.3.2.8" evidence="3 14"/>
<keyword evidence="10 14" id="KW-0573">Peptidoglycan synthesis</keyword>
<dbReference type="RefSeq" id="WP_062612183.1">
    <property type="nucleotide sequence ID" value="NZ_CALTZF010000004.1"/>
</dbReference>
<comment type="pathway">
    <text evidence="2 14">Cell wall biogenesis; peptidoglycan biosynthesis.</text>
</comment>
<feature type="domain" description="Mur ligase N-terminal catalytic" evidence="15">
    <location>
        <begin position="3"/>
        <end position="100"/>
    </location>
</feature>
<reference evidence="19" key="2">
    <citation type="submission" date="2023-05" db="EMBL/GenBank/DDBJ databases">
        <title>Genomic Catalog of Human Bladder Bacteria.</title>
        <authorList>
            <person name="Du J."/>
        </authorList>
    </citation>
    <scope>NUCLEOTIDE SEQUENCE</scope>
    <source>
        <strain evidence="19">UMB1304A</strain>
    </source>
</reference>
<evidence type="ECO:0000313" key="20">
    <source>
        <dbReference type="Proteomes" id="UP000054404"/>
    </source>
</evidence>
<keyword evidence="20" id="KW-1185">Reference proteome</keyword>
<feature type="domain" description="Mur ligase central" evidence="17">
    <location>
        <begin position="105"/>
        <end position="282"/>
    </location>
</feature>
<gene>
    <name evidence="14 18" type="primary">murC</name>
    <name evidence="18" type="ORF">AQZ59_00120</name>
    <name evidence="19" type="ORF">QP858_02025</name>
</gene>
<dbReference type="Gene3D" id="3.90.190.20">
    <property type="entry name" value="Mur ligase, C-terminal domain"/>
    <property type="match status" value="1"/>
</dbReference>
<dbReference type="OrthoDB" id="9804126at2"/>
<comment type="function">
    <text evidence="14">Cell wall formation.</text>
</comment>